<sequence length="197" mass="22280">MQRDLNNGIQGAECNVANIGSAMDVSSNGNASGDGGLYGEDNSCRDGTRADTTDPKDEPGDFIETNCHWRECSLEFNTQDELVKHINNDHIHANKKSFVCRWEDCSRDEKPFKAQYMLVVHMRRHTGEKPHKCTGAAKRIQDWKILRLTFAHILVKSHTPANIPDAAKHSATHLIVRNIKIERTVMRYVMSCPIAFF</sequence>
<comment type="subcellular location">
    <subcellularLocation>
        <location evidence="1">Nucleus</location>
    </subcellularLocation>
</comment>
<keyword evidence="4 7" id="KW-0863">Zinc-finger</keyword>
<dbReference type="InterPro" id="IPR036236">
    <property type="entry name" value="Znf_C2H2_sf"/>
</dbReference>
<reference evidence="10" key="1">
    <citation type="submission" date="2020-05" db="UniProtKB">
        <authorList>
            <consortium name="EnsemblMetazoa"/>
        </authorList>
    </citation>
    <scope>IDENTIFICATION</scope>
    <source>
        <strain evidence="10">MAF</strain>
    </source>
</reference>
<keyword evidence="11" id="KW-1185">Reference proteome</keyword>
<proteinExistence type="predicted"/>
<feature type="compositionally biased region" description="Basic and acidic residues" evidence="8">
    <location>
        <begin position="42"/>
        <end position="59"/>
    </location>
</feature>
<dbReference type="SUPFAM" id="SSF57667">
    <property type="entry name" value="beta-beta-alpha zinc fingers"/>
    <property type="match status" value="2"/>
</dbReference>
<feature type="domain" description="C2H2-type" evidence="9">
    <location>
        <begin position="103"/>
        <end position="130"/>
    </location>
</feature>
<dbReference type="GO" id="GO:0008270">
    <property type="term" value="F:zinc ion binding"/>
    <property type="evidence" value="ECO:0007669"/>
    <property type="project" value="UniProtKB-KW"/>
</dbReference>
<dbReference type="GO" id="GO:0000978">
    <property type="term" value="F:RNA polymerase II cis-regulatory region sequence-specific DNA binding"/>
    <property type="evidence" value="ECO:0007669"/>
    <property type="project" value="TreeGrafter"/>
</dbReference>
<dbReference type="GO" id="GO:0140297">
    <property type="term" value="F:DNA-binding transcription factor binding"/>
    <property type="evidence" value="ECO:0007669"/>
    <property type="project" value="UniProtKB-ARBA"/>
</dbReference>
<evidence type="ECO:0000256" key="2">
    <source>
        <dbReference type="ARBA" id="ARBA00022723"/>
    </source>
</evidence>
<dbReference type="PROSITE" id="PS00028">
    <property type="entry name" value="ZINC_FINGER_C2H2_1"/>
    <property type="match status" value="1"/>
</dbReference>
<dbReference type="SMART" id="SM00355">
    <property type="entry name" value="ZnF_C2H2"/>
    <property type="match status" value="2"/>
</dbReference>
<dbReference type="Proteomes" id="UP000075903">
    <property type="component" value="Unassembled WGS sequence"/>
</dbReference>
<keyword evidence="3" id="KW-0677">Repeat</keyword>
<evidence type="ECO:0000256" key="8">
    <source>
        <dbReference type="SAM" id="MobiDB-lite"/>
    </source>
</evidence>
<accession>A0A182UPU7</accession>
<dbReference type="PANTHER" id="PTHR45718">
    <property type="entry name" value="TRANSCRIPTIONAL ACTIVATOR CUBITUS INTERRUPTUS"/>
    <property type="match status" value="1"/>
</dbReference>
<dbReference type="GO" id="GO:0000981">
    <property type="term" value="F:DNA-binding transcription factor activity, RNA polymerase II-specific"/>
    <property type="evidence" value="ECO:0007669"/>
    <property type="project" value="TreeGrafter"/>
</dbReference>
<evidence type="ECO:0000256" key="6">
    <source>
        <dbReference type="ARBA" id="ARBA00023242"/>
    </source>
</evidence>
<keyword evidence="2" id="KW-0479">Metal-binding</keyword>
<evidence type="ECO:0000256" key="1">
    <source>
        <dbReference type="ARBA" id="ARBA00004123"/>
    </source>
</evidence>
<protein>
    <recommendedName>
        <fullName evidence="9">C2H2-type domain-containing protein</fullName>
    </recommendedName>
</protein>
<name>A0A182UPU7_ANOME</name>
<evidence type="ECO:0000313" key="11">
    <source>
        <dbReference type="Proteomes" id="UP000075903"/>
    </source>
</evidence>
<feature type="domain" description="C2H2-type" evidence="9">
    <location>
        <begin position="65"/>
        <end position="97"/>
    </location>
</feature>
<dbReference type="InterPro" id="IPR043359">
    <property type="entry name" value="GLI-like"/>
</dbReference>
<dbReference type="PROSITE" id="PS50157">
    <property type="entry name" value="ZINC_FINGER_C2H2_2"/>
    <property type="match status" value="2"/>
</dbReference>
<dbReference type="VEuPathDB" id="VectorBase:AMEM21_006181"/>
<dbReference type="Pfam" id="PF23561">
    <property type="entry name" value="zf-C2H2_15"/>
    <property type="match status" value="1"/>
</dbReference>
<evidence type="ECO:0000256" key="7">
    <source>
        <dbReference type="PROSITE-ProRule" id="PRU00042"/>
    </source>
</evidence>
<evidence type="ECO:0000256" key="4">
    <source>
        <dbReference type="ARBA" id="ARBA00022771"/>
    </source>
</evidence>
<dbReference type="AlphaFoldDB" id="A0A182UPU7"/>
<dbReference type="InterPro" id="IPR013087">
    <property type="entry name" value="Znf_C2H2_type"/>
</dbReference>
<keyword evidence="6" id="KW-0539">Nucleus</keyword>
<evidence type="ECO:0000256" key="5">
    <source>
        <dbReference type="ARBA" id="ARBA00022833"/>
    </source>
</evidence>
<dbReference type="InterPro" id="IPR056436">
    <property type="entry name" value="Znf-C2H2_ZIC1-5/GLI1-3-like"/>
</dbReference>
<evidence type="ECO:0000259" key="9">
    <source>
        <dbReference type="PROSITE" id="PS50157"/>
    </source>
</evidence>
<evidence type="ECO:0000256" key="3">
    <source>
        <dbReference type="ARBA" id="ARBA00022737"/>
    </source>
</evidence>
<feature type="region of interest" description="Disordered" evidence="8">
    <location>
        <begin position="28"/>
        <end position="61"/>
    </location>
</feature>
<organism evidence="10 11">
    <name type="scientific">Anopheles merus</name>
    <name type="common">Mosquito</name>
    <dbReference type="NCBI Taxonomy" id="30066"/>
    <lineage>
        <taxon>Eukaryota</taxon>
        <taxon>Metazoa</taxon>
        <taxon>Ecdysozoa</taxon>
        <taxon>Arthropoda</taxon>
        <taxon>Hexapoda</taxon>
        <taxon>Insecta</taxon>
        <taxon>Pterygota</taxon>
        <taxon>Neoptera</taxon>
        <taxon>Endopterygota</taxon>
        <taxon>Diptera</taxon>
        <taxon>Nematocera</taxon>
        <taxon>Culicoidea</taxon>
        <taxon>Culicidae</taxon>
        <taxon>Anophelinae</taxon>
        <taxon>Anopheles</taxon>
    </lineage>
</organism>
<dbReference type="STRING" id="30066.A0A182UPU7"/>
<dbReference type="Gene3D" id="3.30.160.60">
    <property type="entry name" value="Classic Zinc Finger"/>
    <property type="match status" value="2"/>
</dbReference>
<dbReference type="FunFam" id="3.30.160.60:FF:000068">
    <property type="entry name" value="GLI family zinc finger 3"/>
    <property type="match status" value="1"/>
</dbReference>
<dbReference type="EnsemblMetazoa" id="AMEM001579-RA">
    <property type="protein sequence ID" value="AMEM001579-PA"/>
    <property type="gene ID" value="AMEM001579"/>
</dbReference>
<dbReference type="GO" id="GO:0005634">
    <property type="term" value="C:nucleus"/>
    <property type="evidence" value="ECO:0007669"/>
    <property type="project" value="UniProtKB-SubCell"/>
</dbReference>
<dbReference type="FunFam" id="3.30.160.60:FF:000031">
    <property type="entry name" value="GLI family zinc finger 3"/>
    <property type="match status" value="1"/>
</dbReference>
<dbReference type="PANTHER" id="PTHR45718:SF4">
    <property type="entry name" value="TRANSCRIPTIONAL ACTIVATOR CUBITUS INTERRUPTUS"/>
    <property type="match status" value="1"/>
</dbReference>
<keyword evidence="5" id="KW-0862">Zinc</keyword>
<dbReference type="VEuPathDB" id="VectorBase:AMEM001579"/>
<evidence type="ECO:0000313" key="10">
    <source>
        <dbReference type="EnsemblMetazoa" id="AMEM001579-PA"/>
    </source>
</evidence>